<dbReference type="PANTHER" id="PTHR43581:SF2">
    <property type="entry name" value="EXCINUCLEASE ATPASE SUBUNIT"/>
    <property type="match status" value="1"/>
</dbReference>
<dbReference type="HOGENOM" id="CLU_033429_2_0_6"/>
<dbReference type="InterPro" id="IPR051396">
    <property type="entry name" value="Bact_Antivir_Def_Nuclease"/>
</dbReference>
<evidence type="ECO:0000259" key="2">
    <source>
        <dbReference type="Pfam" id="PF13476"/>
    </source>
</evidence>
<organism evidence="3 4">
    <name type="scientific">Pseudomonas rhizosphaerae</name>
    <dbReference type="NCBI Taxonomy" id="216142"/>
    <lineage>
        <taxon>Bacteria</taxon>
        <taxon>Pseudomonadati</taxon>
        <taxon>Pseudomonadota</taxon>
        <taxon>Gammaproteobacteria</taxon>
        <taxon>Pseudomonadales</taxon>
        <taxon>Pseudomonadaceae</taxon>
        <taxon>Pseudomonas</taxon>
    </lineage>
</organism>
<dbReference type="AlphaFoldDB" id="A0A089ZR30"/>
<dbReference type="GO" id="GO:0006302">
    <property type="term" value="P:double-strand break repair"/>
    <property type="evidence" value="ECO:0007669"/>
    <property type="project" value="InterPro"/>
</dbReference>
<evidence type="ECO:0000313" key="4">
    <source>
        <dbReference type="Proteomes" id="UP000029499"/>
    </source>
</evidence>
<reference evidence="3 4" key="1">
    <citation type="journal article" date="2015" name="J. Biotechnol.">
        <title>Complete genome sequence of Pseudomonas rhizosphaerae IH5T (=DSM 16299T), a phosphate-solubilizing rhizobacterium for bacterial biofertilizer.</title>
        <authorList>
            <person name="Kwak Y."/>
            <person name="Jung B.K."/>
            <person name="Shin J.H."/>
        </authorList>
    </citation>
    <scope>NUCLEOTIDE SEQUENCE [LARGE SCALE GENOMIC DNA]</scope>
    <source>
        <strain evidence="3">DSM 16299</strain>
    </source>
</reference>
<dbReference type="SUPFAM" id="SSF52540">
    <property type="entry name" value="P-loop containing nucleoside triphosphate hydrolases"/>
    <property type="match status" value="1"/>
</dbReference>
<dbReference type="GO" id="GO:0005524">
    <property type="term" value="F:ATP binding"/>
    <property type="evidence" value="ECO:0007669"/>
    <property type="project" value="InterPro"/>
</dbReference>
<accession>A0A089ZR30</accession>
<dbReference type="GO" id="GO:0016887">
    <property type="term" value="F:ATP hydrolysis activity"/>
    <property type="evidence" value="ECO:0007669"/>
    <property type="project" value="InterPro"/>
</dbReference>
<dbReference type="EMBL" id="CP009533">
    <property type="protein sequence ID" value="AIS18666.1"/>
    <property type="molecule type" value="Genomic_DNA"/>
</dbReference>
<gene>
    <name evidence="3" type="ORF">LT40_15235</name>
</gene>
<dbReference type="Gene3D" id="3.40.50.300">
    <property type="entry name" value="P-loop containing nucleotide triphosphate hydrolases"/>
    <property type="match status" value="2"/>
</dbReference>
<dbReference type="InterPro" id="IPR027417">
    <property type="entry name" value="P-loop_NTPase"/>
</dbReference>
<keyword evidence="4" id="KW-1185">Reference proteome</keyword>
<protein>
    <submittedName>
        <fullName evidence="3">ATPase</fullName>
    </submittedName>
</protein>
<name>A0A089ZR30_9PSED</name>
<dbReference type="PANTHER" id="PTHR43581">
    <property type="entry name" value="ATP/GTP PHOSPHATASE"/>
    <property type="match status" value="1"/>
</dbReference>
<dbReference type="Proteomes" id="UP000029499">
    <property type="component" value="Chromosome"/>
</dbReference>
<dbReference type="eggNOG" id="COG3950">
    <property type="taxonomic scope" value="Bacteria"/>
</dbReference>
<dbReference type="InterPro" id="IPR003959">
    <property type="entry name" value="ATPase_AAA_core"/>
</dbReference>
<feature type="domain" description="Rad50/SbcC-type AAA" evidence="2">
    <location>
        <begin position="7"/>
        <end position="56"/>
    </location>
</feature>
<dbReference type="OrthoDB" id="9815944at2"/>
<dbReference type="KEGG" id="prh:LT40_15235"/>
<sequence length="441" mass="49893">MWIKEFSIENIKCFEQQTLKFDQQNTPYQWITFLSENGCGKSTILQSLGLLLAGPDSIPSLLPRPTGWLRDEKMAGKISIRVHQGPMDPGDFGEEKRRRVFAYSYHITGDRAVTIRNKIHTAPGIHENPDRALSWLRQNAFTSKGQGWFCAGYGPFRRLTRSHQIIVPTLEPQARHNNFISQFQEDEALAVFERWMVYLDYRIAKDGHEKDRRTLKYGIEAIDSLLPDDVHFDSISSEGRILYSVNGEKVPTLSLSDGYRSILAFAGDLVWRLLLAFPESKNPAHEQGVVLIDELDIHLHPLWQRDIALKLRCAFPKLQFIVTTHSPLVAAGAGEDALTVKISKGDKGATFHPVDNLHKLSVDKILTTEAFGLVSAYSPQTNEKMEQYSQLFNKPDKTRADKAALKKLQPQIKDLTSVPSGAQELDRRIDKLLASFIDDQA</sequence>
<evidence type="ECO:0000259" key="1">
    <source>
        <dbReference type="Pfam" id="PF13304"/>
    </source>
</evidence>
<dbReference type="Pfam" id="PF13476">
    <property type="entry name" value="AAA_23"/>
    <property type="match status" value="1"/>
</dbReference>
<dbReference type="RefSeq" id="WP_043191673.1">
    <property type="nucleotide sequence ID" value="NZ_CP009533.1"/>
</dbReference>
<evidence type="ECO:0000313" key="3">
    <source>
        <dbReference type="EMBL" id="AIS18666.1"/>
    </source>
</evidence>
<proteinExistence type="predicted"/>
<feature type="domain" description="ATPase AAA-type core" evidence="1">
    <location>
        <begin position="215"/>
        <end position="329"/>
    </location>
</feature>
<dbReference type="Pfam" id="PF13304">
    <property type="entry name" value="AAA_21"/>
    <property type="match status" value="1"/>
</dbReference>
<dbReference type="InterPro" id="IPR038729">
    <property type="entry name" value="Rad50/SbcC_AAA"/>
</dbReference>